<dbReference type="Pfam" id="PF12937">
    <property type="entry name" value="F-box-like"/>
    <property type="match status" value="1"/>
</dbReference>
<evidence type="ECO:0000313" key="3">
    <source>
        <dbReference type="RefSeq" id="XP_022159649.1"/>
    </source>
</evidence>
<organism evidence="2 3">
    <name type="scientific">Momordica charantia</name>
    <name type="common">Bitter gourd</name>
    <name type="synonym">Balsam pear</name>
    <dbReference type="NCBI Taxonomy" id="3673"/>
    <lineage>
        <taxon>Eukaryota</taxon>
        <taxon>Viridiplantae</taxon>
        <taxon>Streptophyta</taxon>
        <taxon>Embryophyta</taxon>
        <taxon>Tracheophyta</taxon>
        <taxon>Spermatophyta</taxon>
        <taxon>Magnoliopsida</taxon>
        <taxon>eudicotyledons</taxon>
        <taxon>Gunneridae</taxon>
        <taxon>Pentapetalae</taxon>
        <taxon>rosids</taxon>
        <taxon>fabids</taxon>
        <taxon>Cucurbitales</taxon>
        <taxon>Cucurbitaceae</taxon>
        <taxon>Momordiceae</taxon>
        <taxon>Momordica</taxon>
    </lineage>
</organism>
<dbReference type="InterPro" id="IPR036047">
    <property type="entry name" value="F-box-like_dom_sf"/>
</dbReference>
<dbReference type="RefSeq" id="XP_022159649.1">
    <property type="nucleotide sequence ID" value="XM_022303957.1"/>
</dbReference>
<dbReference type="CDD" id="cd22162">
    <property type="entry name" value="F-box_AtSKIP3-like"/>
    <property type="match status" value="1"/>
</dbReference>
<dbReference type="AlphaFoldDB" id="A0A6J1E2Z2"/>
<dbReference type="Proteomes" id="UP000504603">
    <property type="component" value="Unplaced"/>
</dbReference>
<dbReference type="OrthoDB" id="1918565at2759"/>
<keyword evidence="2" id="KW-1185">Reference proteome</keyword>
<protein>
    <submittedName>
        <fullName evidence="3">F-box protein PP2-B12 isoform X1</fullName>
    </submittedName>
</protein>
<dbReference type="InterPro" id="IPR025886">
    <property type="entry name" value="PP2-like"/>
</dbReference>
<dbReference type="InterPro" id="IPR001810">
    <property type="entry name" value="F-box_dom"/>
</dbReference>
<dbReference type="PANTHER" id="PTHR32278">
    <property type="entry name" value="F-BOX DOMAIN-CONTAINING PROTEIN"/>
    <property type="match status" value="1"/>
</dbReference>
<gene>
    <name evidence="3" type="primary">LOC111025995</name>
</gene>
<accession>A0A6J1E2Z2</accession>
<dbReference type="KEGG" id="mcha:111025995"/>
<dbReference type="GeneID" id="111025995"/>
<dbReference type="Pfam" id="PF14299">
    <property type="entry name" value="PP2"/>
    <property type="match status" value="1"/>
</dbReference>
<dbReference type="Gene3D" id="1.20.1280.50">
    <property type="match status" value="1"/>
</dbReference>
<dbReference type="SUPFAM" id="SSF81383">
    <property type="entry name" value="F-box domain"/>
    <property type="match status" value="1"/>
</dbReference>
<reference evidence="3" key="1">
    <citation type="submission" date="2025-08" db="UniProtKB">
        <authorList>
            <consortium name="RefSeq"/>
        </authorList>
    </citation>
    <scope>IDENTIFICATION</scope>
    <source>
        <strain evidence="3">OHB3-1</strain>
    </source>
</reference>
<evidence type="ECO:0000259" key="1">
    <source>
        <dbReference type="PROSITE" id="PS50181"/>
    </source>
</evidence>
<proteinExistence type="predicted"/>
<sequence>MNFDLLPQDCLAHILSLASTREACRLSIVSETMHSMANSDVVWEKFLPFDCEEVLSRLDSPLVCSTKKELYLKLCCPHLIDGGKKVFYIDKKTSKKCYILGARELQIQWSNNPLYWSWNRQPFLKSSRFEEVAELRTIWWLEIKGRINTKLLSPKTLYFAYLLVKFADRAYGLNNHPSQASVQLNTVTSQREVYLDKERGCNNGGLSKNRVVDRGSDDETEEDDCGWVKIELGEFYVNDLGDGDVEMCLKEVESQHLRGGLVVEGIQLRPRM</sequence>
<name>A0A6J1E2Z2_MOMCH</name>
<feature type="domain" description="F-box" evidence="1">
    <location>
        <begin position="1"/>
        <end position="46"/>
    </location>
</feature>
<evidence type="ECO:0000313" key="2">
    <source>
        <dbReference type="Proteomes" id="UP000504603"/>
    </source>
</evidence>
<dbReference type="PANTHER" id="PTHR32278:SF11">
    <property type="entry name" value="F-BOX DOMAIN-CONTAINING PROTEIN"/>
    <property type="match status" value="1"/>
</dbReference>
<dbReference type="PROSITE" id="PS50181">
    <property type="entry name" value="FBOX"/>
    <property type="match status" value="1"/>
</dbReference>